<evidence type="ECO:0000313" key="3">
    <source>
        <dbReference type="Proteomes" id="UP000305681"/>
    </source>
</evidence>
<comment type="caution">
    <text evidence="2">The sequence shown here is derived from an EMBL/GenBank/DDBJ whole genome shotgun (WGS) entry which is preliminary data.</text>
</comment>
<proteinExistence type="predicted"/>
<dbReference type="AlphaFoldDB" id="A0A5C4NTH5"/>
<evidence type="ECO:0000256" key="1">
    <source>
        <dbReference type="SAM" id="SignalP"/>
    </source>
</evidence>
<reference evidence="2 3" key="1">
    <citation type="submission" date="2019-06" db="EMBL/GenBank/DDBJ databases">
        <title>Genome sequence of Janthinobacterium lividum UCD_MED1.</title>
        <authorList>
            <person name="De Leon M.E."/>
            <person name="Jospin G."/>
        </authorList>
    </citation>
    <scope>NUCLEOTIDE SEQUENCE [LARGE SCALE GENOMIC DNA]</scope>
    <source>
        <strain evidence="2 3">UCD_MED1</strain>
    </source>
</reference>
<gene>
    <name evidence="2" type="ORF">FHI69_02630</name>
</gene>
<dbReference type="Proteomes" id="UP000305681">
    <property type="component" value="Unassembled WGS sequence"/>
</dbReference>
<dbReference type="Pfam" id="PF07283">
    <property type="entry name" value="TrbH"/>
    <property type="match status" value="1"/>
</dbReference>
<feature type="signal peptide" evidence="1">
    <location>
        <begin position="1"/>
        <end position="23"/>
    </location>
</feature>
<sequence>MRALMLARLIFTHLLLACLAGCAANRMADAPSYGNLMAAPVPAQENGIAADAATRLIASYPPARTRFALQHAAQDGFGRELLERLPSQGYAIGEFSSQTPPAVPPLPPAAGDTALRYVLDMAAEPDLVRLTLYAGGESLTRAYLLQGGAARPASAWIRREAAP</sequence>
<dbReference type="EMBL" id="VDGE01000001">
    <property type="protein sequence ID" value="TNC78211.1"/>
    <property type="molecule type" value="Genomic_DNA"/>
</dbReference>
<organism evidence="2 3">
    <name type="scientific">Janthinobacterium lividum</name>
    <dbReference type="NCBI Taxonomy" id="29581"/>
    <lineage>
        <taxon>Bacteria</taxon>
        <taxon>Pseudomonadati</taxon>
        <taxon>Pseudomonadota</taxon>
        <taxon>Betaproteobacteria</taxon>
        <taxon>Burkholderiales</taxon>
        <taxon>Oxalobacteraceae</taxon>
        <taxon>Janthinobacterium</taxon>
    </lineage>
</organism>
<dbReference type="InterPro" id="IPR010837">
    <property type="entry name" value="Conjugal_tfr_TrbH"/>
</dbReference>
<name>A0A5C4NTH5_9BURK</name>
<accession>A0A5C4NTH5</accession>
<evidence type="ECO:0000313" key="2">
    <source>
        <dbReference type="EMBL" id="TNC78211.1"/>
    </source>
</evidence>
<keyword evidence="1" id="KW-0732">Signal</keyword>
<feature type="chain" id="PRO_5022677228" evidence="1">
    <location>
        <begin position="24"/>
        <end position="163"/>
    </location>
</feature>
<protein>
    <submittedName>
        <fullName evidence="2">Conjugal transfer protein TrbH</fullName>
    </submittedName>
</protein>